<proteinExistence type="predicted"/>
<gene>
    <name evidence="2" type="ORF">HA237_06380</name>
</gene>
<feature type="transmembrane region" description="Helical" evidence="1">
    <location>
        <begin position="16"/>
        <end position="39"/>
    </location>
</feature>
<dbReference type="Proteomes" id="UP000577419">
    <property type="component" value="Unassembled WGS sequence"/>
</dbReference>
<sequence length="121" mass="13501">MTIFIEAVLNLATLNIGWFIDLIFGNLFWVFAFAALAAFFYSGKNWLLASIMLVLWIWLSVDTPAIWGLTVLVAGFLAFNYVSRVAVLTFASTIPALKGRLVLVNLTLFIVTLAIYHIILT</sequence>
<organism evidence="2 3">
    <name type="scientific">Candidatus Iainarchaeum sp</name>
    <dbReference type="NCBI Taxonomy" id="3101447"/>
    <lineage>
        <taxon>Archaea</taxon>
        <taxon>Candidatus Iainarchaeota</taxon>
        <taxon>Candidatus Iainarchaeia</taxon>
        <taxon>Candidatus Iainarchaeales</taxon>
        <taxon>Candidatus Iainarchaeaceae</taxon>
        <taxon>Candidatus Iainarchaeum</taxon>
    </lineage>
</organism>
<comment type="caution">
    <text evidence="2">The sequence shown here is derived from an EMBL/GenBank/DDBJ whole genome shotgun (WGS) entry which is preliminary data.</text>
</comment>
<feature type="transmembrane region" description="Helical" evidence="1">
    <location>
        <begin position="67"/>
        <end position="90"/>
    </location>
</feature>
<feature type="transmembrane region" description="Helical" evidence="1">
    <location>
        <begin position="102"/>
        <end position="119"/>
    </location>
</feature>
<keyword evidence="1" id="KW-0812">Transmembrane</keyword>
<keyword evidence="1" id="KW-1133">Transmembrane helix</keyword>
<feature type="transmembrane region" description="Helical" evidence="1">
    <location>
        <begin position="46"/>
        <end position="61"/>
    </location>
</feature>
<reference evidence="3" key="1">
    <citation type="journal article" date="2020" name="bioRxiv">
        <title>A rank-normalized archaeal taxonomy based on genome phylogeny resolves widespread incomplete and uneven classifications.</title>
        <authorList>
            <person name="Rinke C."/>
            <person name="Chuvochina M."/>
            <person name="Mussig A.J."/>
            <person name="Chaumeil P.-A."/>
            <person name="Waite D.W."/>
            <person name="Whitman W.B."/>
            <person name="Parks D.H."/>
            <person name="Hugenholtz P."/>
        </authorList>
    </citation>
    <scope>NUCLEOTIDE SEQUENCE [LARGE SCALE GENOMIC DNA]</scope>
</reference>
<name>A0A7J4IXI3_9ARCH</name>
<keyword evidence="1" id="KW-0472">Membrane</keyword>
<accession>A0A7J4IXI3</accession>
<dbReference type="AlphaFoldDB" id="A0A7J4IXI3"/>
<protein>
    <submittedName>
        <fullName evidence="2">Uncharacterized protein</fullName>
    </submittedName>
</protein>
<evidence type="ECO:0000313" key="2">
    <source>
        <dbReference type="EMBL" id="HIH08959.1"/>
    </source>
</evidence>
<dbReference type="EMBL" id="DUFG01000032">
    <property type="protein sequence ID" value="HIH08959.1"/>
    <property type="molecule type" value="Genomic_DNA"/>
</dbReference>
<evidence type="ECO:0000313" key="3">
    <source>
        <dbReference type="Proteomes" id="UP000577419"/>
    </source>
</evidence>
<evidence type="ECO:0000256" key="1">
    <source>
        <dbReference type="SAM" id="Phobius"/>
    </source>
</evidence>